<protein>
    <recommendedName>
        <fullName evidence="3">Zn(2)-C6 fungal-type domain-containing protein</fullName>
    </recommendedName>
</protein>
<dbReference type="AlphaFoldDB" id="A0A9P9EIK4"/>
<dbReference type="OrthoDB" id="3546279at2759"/>
<evidence type="ECO:0000313" key="4">
    <source>
        <dbReference type="EMBL" id="KAH7137757.1"/>
    </source>
</evidence>
<dbReference type="EMBL" id="JAGMUV010000012">
    <property type="protein sequence ID" value="KAH7137757.1"/>
    <property type="molecule type" value="Genomic_DNA"/>
</dbReference>
<feature type="region of interest" description="Disordered" evidence="2">
    <location>
        <begin position="80"/>
        <end position="109"/>
    </location>
</feature>
<dbReference type="Proteomes" id="UP000738349">
    <property type="component" value="Unassembled WGS sequence"/>
</dbReference>
<keyword evidence="5" id="KW-1185">Reference proteome</keyword>
<dbReference type="PANTHER" id="PTHR47784:SF5">
    <property type="entry name" value="STEROL UPTAKE CONTROL PROTEIN 2"/>
    <property type="match status" value="1"/>
</dbReference>
<comment type="caution">
    <text evidence="4">The sequence shown here is derived from an EMBL/GenBank/DDBJ whole genome shotgun (WGS) entry which is preliminary data.</text>
</comment>
<gene>
    <name evidence="4" type="ORF">EDB81DRAFT_800719</name>
</gene>
<reference evidence="4" key="1">
    <citation type="journal article" date="2021" name="Nat. Commun.">
        <title>Genetic determinants of endophytism in the Arabidopsis root mycobiome.</title>
        <authorList>
            <person name="Mesny F."/>
            <person name="Miyauchi S."/>
            <person name="Thiergart T."/>
            <person name="Pickel B."/>
            <person name="Atanasova L."/>
            <person name="Karlsson M."/>
            <person name="Huettel B."/>
            <person name="Barry K.W."/>
            <person name="Haridas S."/>
            <person name="Chen C."/>
            <person name="Bauer D."/>
            <person name="Andreopoulos W."/>
            <person name="Pangilinan J."/>
            <person name="LaButti K."/>
            <person name="Riley R."/>
            <person name="Lipzen A."/>
            <person name="Clum A."/>
            <person name="Drula E."/>
            <person name="Henrissat B."/>
            <person name="Kohler A."/>
            <person name="Grigoriev I.V."/>
            <person name="Martin F.M."/>
            <person name="Hacquard S."/>
        </authorList>
    </citation>
    <scope>NUCLEOTIDE SEQUENCE</scope>
    <source>
        <strain evidence="4">MPI-CAGE-AT-0147</strain>
    </source>
</reference>
<keyword evidence="1" id="KW-0539">Nucleus</keyword>
<dbReference type="SMART" id="SM00066">
    <property type="entry name" value="GAL4"/>
    <property type="match status" value="1"/>
</dbReference>
<evidence type="ECO:0000313" key="5">
    <source>
        <dbReference type="Proteomes" id="UP000738349"/>
    </source>
</evidence>
<dbReference type="PANTHER" id="PTHR47784">
    <property type="entry name" value="STEROL UPTAKE CONTROL PROTEIN 2"/>
    <property type="match status" value="1"/>
</dbReference>
<dbReference type="PROSITE" id="PS00463">
    <property type="entry name" value="ZN2_CY6_FUNGAL_1"/>
    <property type="match status" value="1"/>
</dbReference>
<dbReference type="SUPFAM" id="SSF57701">
    <property type="entry name" value="Zn2/Cys6 DNA-binding domain"/>
    <property type="match status" value="1"/>
</dbReference>
<dbReference type="InterPro" id="IPR036864">
    <property type="entry name" value="Zn2-C6_fun-type_DNA-bd_sf"/>
</dbReference>
<dbReference type="PROSITE" id="PS50048">
    <property type="entry name" value="ZN2_CY6_FUNGAL_2"/>
    <property type="match status" value="1"/>
</dbReference>
<feature type="domain" description="Zn(2)-C6 fungal-type" evidence="3">
    <location>
        <begin position="42"/>
        <end position="71"/>
    </location>
</feature>
<dbReference type="GO" id="GO:0001228">
    <property type="term" value="F:DNA-binding transcription activator activity, RNA polymerase II-specific"/>
    <property type="evidence" value="ECO:0007669"/>
    <property type="project" value="TreeGrafter"/>
</dbReference>
<dbReference type="CDD" id="cd00067">
    <property type="entry name" value="GAL4"/>
    <property type="match status" value="1"/>
</dbReference>
<sequence>MPPESQSTTLLLINTMTSSPGSQTFASNARFKRLGFKKSRNGCCRCKKRRVKCDEAIPCTACIRHNAACSLEVPQSSACPDTAAGSSRDRSAESDIPPPTASATSSPQPTFGTVRSAFLDSLDSSDSSDCWVSNAELLIHYTTVTYRTFSFTGSLAKFLQSDLPREALSRPFLLREIMAFSGFHLAYLHPEKRHTYLLLASKNQDLAIRGLRENLSKDLTPQNCHTLYITSIFLILSKFAAFTAVEPQHRHHSCLTPIESLLEIFSMVHGMDSVFRSSENDIRCGPLEGLFRQDSHAQSTRVLSLSARLEELKLPIESQSEECETMTTLVSVIDSLVAATIRVADHKTSASPAELRAIFLWPMLVPREFMGLAEGGNPIALIILAHYCVFIHWAAEKSWCFERWATALSHAIANQVSGSPWAAWLDWPLNLIDDNMQGVYTVATVTSTLDKQH</sequence>
<evidence type="ECO:0000256" key="1">
    <source>
        <dbReference type="ARBA" id="ARBA00023242"/>
    </source>
</evidence>
<organism evidence="4 5">
    <name type="scientific">Dactylonectria macrodidyma</name>
    <dbReference type="NCBI Taxonomy" id="307937"/>
    <lineage>
        <taxon>Eukaryota</taxon>
        <taxon>Fungi</taxon>
        <taxon>Dikarya</taxon>
        <taxon>Ascomycota</taxon>
        <taxon>Pezizomycotina</taxon>
        <taxon>Sordariomycetes</taxon>
        <taxon>Hypocreomycetidae</taxon>
        <taxon>Hypocreales</taxon>
        <taxon>Nectriaceae</taxon>
        <taxon>Dactylonectria</taxon>
    </lineage>
</organism>
<dbReference type="InterPro" id="IPR053157">
    <property type="entry name" value="Sterol_Uptake_Regulator"/>
</dbReference>
<evidence type="ECO:0000256" key="2">
    <source>
        <dbReference type="SAM" id="MobiDB-lite"/>
    </source>
</evidence>
<proteinExistence type="predicted"/>
<name>A0A9P9EIK4_9HYPO</name>
<dbReference type="GO" id="GO:0008270">
    <property type="term" value="F:zinc ion binding"/>
    <property type="evidence" value="ECO:0007669"/>
    <property type="project" value="InterPro"/>
</dbReference>
<evidence type="ECO:0000259" key="3">
    <source>
        <dbReference type="PROSITE" id="PS50048"/>
    </source>
</evidence>
<dbReference type="Pfam" id="PF00172">
    <property type="entry name" value="Zn_clus"/>
    <property type="match status" value="1"/>
</dbReference>
<dbReference type="InterPro" id="IPR001138">
    <property type="entry name" value="Zn2Cys6_DnaBD"/>
</dbReference>
<accession>A0A9P9EIK4</accession>